<feature type="transmembrane region" description="Helical" evidence="7">
    <location>
        <begin position="153"/>
        <end position="177"/>
    </location>
</feature>
<evidence type="ECO:0000256" key="7">
    <source>
        <dbReference type="SAM" id="Phobius"/>
    </source>
</evidence>
<sequence length="253" mass="26620">MVLVIERPSVIARAHPLRPERADVALAAGEFGLTTAFFFTVFTLVRWGLGTAGADASGTEMWFRCAVVSMLVGMVIVGFVVSRPGRWTGAHMNPAITLALWVRGRTPARRVLPYLVAQVLGSVAAAAVARLVWGPAMADGPTRWAVVQPGLGLGGRGAVVALAEAAVLALIVGVMCWVQDRRPSWPLPWIVGLMFGLQGVLLGTFTGGSANPSRQLGPALFSGQTHLLAAYLLAPIAGGVLAAWAARRRPLTL</sequence>
<evidence type="ECO:0000313" key="9">
    <source>
        <dbReference type="Proteomes" id="UP000623608"/>
    </source>
</evidence>
<dbReference type="InterPro" id="IPR022357">
    <property type="entry name" value="MIP_CS"/>
</dbReference>
<evidence type="ECO:0000256" key="4">
    <source>
        <dbReference type="ARBA" id="ARBA00022989"/>
    </source>
</evidence>
<evidence type="ECO:0000256" key="6">
    <source>
        <dbReference type="RuleBase" id="RU000477"/>
    </source>
</evidence>
<feature type="transmembrane region" description="Helical" evidence="7">
    <location>
        <begin position="24"/>
        <end position="49"/>
    </location>
</feature>
<feature type="transmembrane region" description="Helical" evidence="7">
    <location>
        <begin position="111"/>
        <end position="133"/>
    </location>
</feature>
<dbReference type="SUPFAM" id="SSF81338">
    <property type="entry name" value="Aquaporin-like"/>
    <property type="match status" value="1"/>
</dbReference>
<dbReference type="RefSeq" id="WP_203814752.1">
    <property type="nucleotide sequence ID" value="NZ_BOMY01000069.1"/>
</dbReference>
<dbReference type="InterPro" id="IPR023271">
    <property type="entry name" value="Aquaporin-like"/>
</dbReference>
<accession>A0A919NX49</accession>
<dbReference type="PROSITE" id="PS00221">
    <property type="entry name" value="MIP"/>
    <property type="match status" value="1"/>
</dbReference>
<dbReference type="GO" id="GO:0016020">
    <property type="term" value="C:membrane"/>
    <property type="evidence" value="ECO:0007669"/>
    <property type="project" value="UniProtKB-SubCell"/>
</dbReference>
<keyword evidence="5 7" id="KW-0472">Membrane</keyword>
<dbReference type="InterPro" id="IPR034294">
    <property type="entry name" value="Aquaporin_transptr"/>
</dbReference>
<feature type="transmembrane region" description="Helical" evidence="7">
    <location>
        <begin position="189"/>
        <end position="208"/>
    </location>
</feature>
<feature type="transmembrane region" description="Helical" evidence="7">
    <location>
        <begin position="228"/>
        <end position="246"/>
    </location>
</feature>
<dbReference type="PANTHER" id="PTHR45724:SF13">
    <property type="entry name" value="AQUAPORIN NIP1-1-RELATED"/>
    <property type="match status" value="1"/>
</dbReference>
<dbReference type="EMBL" id="BOMY01000069">
    <property type="protein sequence ID" value="GIF26956.1"/>
    <property type="molecule type" value="Genomic_DNA"/>
</dbReference>
<proteinExistence type="inferred from homology"/>
<keyword evidence="9" id="KW-1185">Reference proteome</keyword>
<reference evidence="8" key="1">
    <citation type="submission" date="2021-01" db="EMBL/GenBank/DDBJ databases">
        <title>Whole genome shotgun sequence of Actinoplanes tereljensis NBRC 105297.</title>
        <authorList>
            <person name="Komaki H."/>
            <person name="Tamura T."/>
        </authorList>
    </citation>
    <scope>NUCLEOTIDE SEQUENCE</scope>
    <source>
        <strain evidence="8">NBRC 105297</strain>
    </source>
</reference>
<dbReference type="Gene3D" id="1.20.1080.10">
    <property type="entry name" value="Glycerol uptake facilitator protein"/>
    <property type="match status" value="1"/>
</dbReference>
<name>A0A919NX49_9ACTN</name>
<evidence type="ECO:0000256" key="1">
    <source>
        <dbReference type="ARBA" id="ARBA00004141"/>
    </source>
</evidence>
<dbReference type="Proteomes" id="UP000623608">
    <property type="component" value="Unassembled WGS sequence"/>
</dbReference>
<dbReference type="AlphaFoldDB" id="A0A919NX49"/>
<evidence type="ECO:0000313" key="8">
    <source>
        <dbReference type="EMBL" id="GIF26956.1"/>
    </source>
</evidence>
<dbReference type="PANTHER" id="PTHR45724">
    <property type="entry name" value="AQUAPORIN NIP2-1"/>
    <property type="match status" value="1"/>
</dbReference>
<keyword evidence="4 7" id="KW-1133">Transmembrane helix</keyword>
<keyword evidence="3 6" id="KW-0812">Transmembrane</keyword>
<comment type="caution">
    <text evidence="8">The sequence shown here is derived from an EMBL/GenBank/DDBJ whole genome shotgun (WGS) entry which is preliminary data.</text>
</comment>
<dbReference type="InterPro" id="IPR000425">
    <property type="entry name" value="MIP"/>
</dbReference>
<dbReference type="Pfam" id="PF00230">
    <property type="entry name" value="MIP"/>
    <property type="match status" value="1"/>
</dbReference>
<protein>
    <recommendedName>
        <fullName evidence="10">Glycerol uptake facilitator protein/aquaporin Z</fullName>
    </recommendedName>
</protein>
<comment type="similarity">
    <text evidence="6">Belongs to the MIP/aquaporin (TC 1.A.8) family.</text>
</comment>
<dbReference type="PRINTS" id="PR00783">
    <property type="entry name" value="MINTRINSICP"/>
</dbReference>
<feature type="transmembrane region" description="Helical" evidence="7">
    <location>
        <begin position="61"/>
        <end position="82"/>
    </location>
</feature>
<organism evidence="8 9">
    <name type="scientific">Paractinoplanes tereljensis</name>
    <dbReference type="NCBI Taxonomy" id="571912"/>
    <lineage>
        <taxon>Bacteria</taxon>
        <taxon>Bacillati</taxon>
        <taxon>Actinomycetota</taxon>
        <taxon>Actinomycetes</taxon>
        <taxon>Micromonosporales</taxon>
        <taxon>Micromonosporaceae</taxon>
        <taxon>Paractinoplanes</taxon>
    </lineage>
</organism>
<keyword evidence="2 6" id="KW-0813">Transport</keyword>
<evidence type="ECO:0000256" key="5">
    <source>
        <dbReference type="ARBA" id="ARBA00023136"/>
    </source>
</evidence>
<evidence type="ECO:0000256" key="2">
    <source>
        <dbReference type="ARBA" id="ARBA00022448"/>
    </source>
</evidence>
<evidence type="ECO:0000256" key="3">
    <source>
        <dbReference type="ARBA" id="ARBA00022692"/>
    </source>
</evidence>
<evidence type="ECO:0008006" key="10">
    <source>
        <dbReference type="Google" id="ProtNLM"/>
    </source>
</evidence>
<comment type="subcellular location">
    <subcellularLocation>
        <location evidence="1">Membrane</location>
        <topology evidence="1">Multi-pass membrane protein</topology>
    </subcellularLocation>
</comment>
<dbReference type="GO" id="GO:0015267">
    <property type="term" value="F:channel activity"/>
    <property type="evidence" value="ECO:0007669"/>
    <property type="project" value="InterPro"/>
</dbReference>
<gene>
    <name evidence="8" type="ORF">Ate02nite_96860</name>
</gene>